<feature type="compositionally biased region" description="Low complexity" evidence="13">
    <location>
        <begin position="20"/>
        <end position="36"/>
    </location>
</feature>
<keyword evidence="10" id="KW-0072">Autophagy</keyword>
<evidence type="ECO:0000256" key="9">
    <source>
        <dbReference type="ARBA" id="ARBA00022927"/>
    </source>
</evidence>
<feature type="compositionally biased region" description="Low complexity" evidence="13">
    <location>
        <begin position="308"/>
        <end position="329"/>
    </location>
</feature>
<evidence type="ECO:0000256" key="8">
    <source>
        <dbReference type="ARBA" id="ARBA00022807"/>
    </source>
</evidence>
<feature type="region of interest" description="Disordered" evidence="13">
    <location>
        <begin position="1035"/>
        <end position="1113"/>
    </location>
</feature>
<evidence type="ECO:0000256" key="3">
    <source>
        <dbReference type="ARBA" id="ARBA00010958"/>
    </source>
</evidence>
<accession>A0AAD9L7R3</accession>
<feature type="compositionally biased region" description="Polar residues" evidence="13">
    <location>
        <begin position="230"/>
        <end position="241"/>
    </location>
</feature>
<dbReference type="GO" id="GO:0004197">
    <property type="term" value="F:cysteine-type endopeptidase activity"/>
    <property type="evidence" value="ECO:0007669"/>
    <property type="project" value="TreeGrafter"/>
</dbReference>
<feature type="region of interest" description="Disordered" evidence="13">
    <location>
        <begin position="539"/>
        <end position="567"/>
    </location>
</feature>
<feature type="region of interest" description="Disordered" evidence="13">
    <location>
        <begin position="845"/>
        <end position="920"/>
    </location>
</feature>
<keyword evidence="9" id="KW-0653">Protein transport</keyword>
<keyword evidence="8" id="KW-0788">Thiol protease</keyword>
<comment type="similarity">
    <text evidence="3">Belongs to the peptidase C54 family.</text>
</comment>
<dbReference type="GO" id="GO:0034727">
    <property type="term" value="P:piecemeal microautophagy of the nucleus"/>
    <property type="evidence" value="ECO:0007669"/>
    <property type="project" value="TreeGrafter"/>
</dbReference>
<dbReference type="PANTHER" id="PTHR22624:SF49">
    <property type="entry name" value="CYSTEINE PROTEASE"/>
    <property type="match status" value="1"/>
</dbReference>
<evidence type="ECO:0000259" key="14">
    <source>
        <dbReference type="Pfam" id="PF03416"/>
    </source>
</evidence>
<keyword evidence="16" id="KW-1185">Reference proteome</keyword>
<dbReference type="InterPro" id="IPR038765">
    <property type="entry name" value="Papain-like_cys_pep_sf"/>
</dbReference>
<feature type="compositionally biased region" description="Polar residues" evidence="13">
    <location>
        <begin position="170"/>
        <end position="189"/>
    </location>
</feature>
<evidence type="ECO:0000256" key="6">
    <source>
        <dbReference type="ARBA" id="ARBA00022670"/>
    </source>
</evidence>
<name>A0AAD9L7R3_PAPLA</name>
<feature type="region of interest" description="Disordered" evidence="13">
    <location>
        <begin position="359"/>
        <end position="445"/>
    </location>
</feature>
<reference evidence="15" key="1">
    <citation type="submission" date="2023-02" db="EMBL/GenBank/DDBJ databases">
        <title>Identification and recombinant expression of a fungal hydrolase from Papiliotrema laurentii that hydrolyzes apple cutin and clears colloidal polyester polyurethane.</title>
        <authorList>
            <consortium name="DOE Joint Genome Institute"/>
            <person name="Roman V.A."/>
            <person name="Bojanowski C."/>
            <person name="Crable B.R."/>
            <person name="Wagner D.N."/>
            <person name="Hung C.S."/>
            <person name="Nadeau L.J."/>
            <person name="Schratz L."/>
            <person name="Haridas S."/>
            <person name="Pangilinan J."/>
            <person name="Lipzen A."/>
            <person name="Na H."/>
            <person name="Yan M."/>
            <person name="Ng V."/>
            <person name="Grigoriev I.V."/>
            <person name="Spatafora J.W."/>
            <person name="Barlow D."/>
            <person name="Biffinger J."/>
            <person name="Kelley-Loughnane N."/>
            <person name="Varaljay V.A."/>
            <person name="Crookes-Goodson W.J."/>
        </authorList>
    </citation>
    <scope>NUCLEOTIDE SEQUENCE</scope>
    <source>
        <strain evidence="15">5307AH</strain>
    </source>
</reference>
<feature type="compositionally biased region" description="Low complexity" evidence="13">
    <location>
        <begin position="190"/>
        <end position="229"/>
    </location>
</feature>
<dbReference type="PANTHER" id="PTHR22624">
    <property type="entry name" value="CYSTEINE PROTEASE ATG4"/>
    <property type="match status" value="1"/>
</dbReference>
<dbReference type="GO" id="GO:0015031">
    <property type="term" value="P:protein transport"/>
    <property type="evidence" value="ECO:0007669"/>
    <property type="project" value="UniProtKB-KW"/>
</dbReference>
<organism evidence="15 16">
    <name type="scientific">Papiliotrema laurentii</name>
    <name type="common">Cryptococcus laurentii</name>
    <dbReference type="NCBI Taxonomy" id="5418"/>
    <lineage>
        <taxon>Eukaryota</taxon>
        <taxon>Fungi</taxon>
        <taxon>Dikarya</taxon>
        <taxon>Basidiomycota</taxon>
        <taxon>Agaricomycotina</taxon>
        <taxon>Tremellomycetes</taxon>
        <taxon>Tremellales</taxon>
        <taxon>Rhynchogastremaceae</taxon>
        <taxon>Papiliotrema</taxon>
    </lineage>
</organism>
<keyword evidence="6" id="KW-0645">Protease</keyword>
<dbReference type="InterPro" id="IPR005078">
    <property type="entry name" value="Peptidase_C54"/>
</dbReference>
<feature type="compositionally biased region" description="Polar residues" evidence="13">
    <location>
        <begin position="269"/>
        <end position="301"/>
    </location>
</feature>
<feature type="region of interest" description="Disordered" evidence="13">
    <location>
        <begin position="463"/>
        <end position="488"/>
    </location>
</feature>
<comment type="subcellular location">
    <subcellularLocation>
        <location evidence="2">Cytoplasm</location>
    </subcellularLocation>
    <subcellularLocation>
        <location evidence="1">Preautophagosomal structure</location>
    </subcellularLocation>
</comment>
<feature type="compositionally biased region" description="Polar residues" evidence="13">
    <location>
        <begin position="549"/>
        <end position="567"/>
    </location>
</feature>
<dbReference type="GO" id="GO:0019786">
    <property type="term" value="F:protein-phosphatidylethanolamide deconjugating activity"/>
    <property type="evidence" value="ECO:0007669"/>
    <property type="project" value="InterPro"/>
</dbReference>
<evidence type="ECO:0000256" key="4">
    <source>
        <dbReference type="ARBA" id="ARBA00022448"/>
    </source>
</evidence>
<dbReference type="Pfam" id="PF03416">
    <property type="entry name" value="Peptidase_C54"/>
    <property type="match status" value="1"/>
</dbReference>
<evidence type="ECO:0000313" key="15">
    <source>
        <dbReference type="EMBL" id="KAK1926153.1"/>
    </source>
</evidence>
<dbReference type="GO" id="GO:0000423">
    <property type="term" value="P:mitophagy"/>
    <property type="evidence" value="ECO:0007669"/>
    <property type="project" value="TreeGrafter"/>
</dbReference>
<dbReference type="GO" id="GO:0016485">
    <property type="term" value="P:protein processing"/>
    <property type="evidence" value="ECO:0007669"/>
    <property type="project" value="TreeGrafter"/>
</dbReference>
<feature type="compositionally biased region" description="Polar residues" evidence="13">
    <location>
        <begin position="96"/>
        <end position="109"/>
    </location>
</feature>
<dbReference type="EMBL" id="JAODAN010000002">
    <property type="protein sequence ID" value="KAK1926153.1"/>
    <property type="molecule type" value="Genomic_DNA"/>
</dbReference>
<evidence type="ECO:0000256" key="1">
    <source>
        <dbReference type="ARBA" id="ARBA00004329"/>
    </source>
</evidence>
<evidence type="ECO:0000256" key="7">
    <source>
        <dbReference type="ARBA" id="ARBA00022801"/>
    </source>
</evidence>
<keyword evidence="7" id="KW-0378">Hydrolase</keyword>
<evidence type="ECO:0000256" key="13">
    <source>
        <dbReference type="SAM" id="MobiDB-lite"/>
    </source>
</evidence>
<comment type="catalytic activity">
    <reaction evidence="11">
        <text>[protein]-C-terminal L-amino acid-glycyl-phosphatidylethanolamide + H2O = [protein]-C-terminal L-amino acid-glycine + a 1,2-diacyl-sn-glycero-3-phosphoethanolamine</text>
        <dbReference type="Rhea" id="RHEA:67548"/>
        <dbReference type="Rhea" id="RHEA-COMP:17323"/>
        <dbReference type="Rhea" id="RHEA-COMP:17324"/>
        <dbReference type="ChEBI" id="CHEBI:15377"/>
        <dbReference type="ChEBI" id="CHEBI:64612"/>
        <dbReference type="ChEBI" id="CHEBI:172940"/>
        <dbReference type="ChEBI" id="CHEBI:172941"/>
    </reaction>
    <physiologicalReaction direction="left-to-right" evidence="11">
        <dbReference type="Rhea" id="RHEA:67549"/>
    </physiologicalReaction>
</comment>
<sequence>MTGAPMDDSPTPMPLKSPLSPAYAPRQSPPASSSRSNNLPQPPPAHRVPPPKHRSTHPSAFKIRNKNKSKKGGRKDSLQAGEDEDDWFQLVDGNPPLSSGAQSIASGPSSRRESGDIQRKSASPVPLFDSQMTEVPPREPEKKSGRGRGLVKKTSQLFSRSSKDKDHGTHSLSPENGSTLNLPGASRQNSHSSAASGDSASTSTSSRRAFSIRPGSSSSKTQSPRSSMSRRLSQDSASSWQAPPPRPVRSGSSSIYDSPADIHLPIPQRQASHLSASVPSLSRQSLPQPANGSLDSSTGPSRMSAWFSHLLPSSSTPQSSSIESNSTSSPQKKTASVAASFLNAARQKAVDGVRHLLDSEAQPDKCPDTIWVMGFPHPGYRPSTPLESASELPKEPEDQHTRRGSISSDKSSGTAQVEQGTLRPSTWKRKEQGQPGPVSSPSKGFGNLFSSSTLSLALPGTASVGSPVKGDKQTSVESPSKAKKQKAEKEIIKWPEQFYDDFRSRVWCTYRSQYAPIIALPANLLLPTPESYYSAFGPPADLMPPQSSPPASTNPLPQSRMSTSPWSWSRADGGLTSDAGWGCMLRTGQSMLANALLHLHLGRDWRLPPAKPSTSPLTTTEKAELEAYSTYVKILSWFLDDPSPLCPFSVHRMALIGKELGKEVGEWFGPSTAAGALKTLGNNFPLCGLAVATAADSIVYRSDVYAASRLSSDGWTDEGVKSTSSTGTKQSWGSKAVLILIGIRLGLDGVNPIYHDSIKTLFTFPQSVGIAGGRPSSSYYFVACQGNSLFYLDPHFTRPAVPLEIPPAAAPKVKAEQDDDEEAVVVDKSAGVSYTLDVVNVDDVSDDTDSDSFAPAAKRRDSIRASPRGKRLSAPAAGRSLREASGSSRPDAPDASASDPFTVSEADAEPVGATASTEQAHSLSVDAQTMWYANAYPEAALRTFHCEKVKKMPLTGLDPSMLLGFLVTDQEDFDNFCERVKSLPQKIFTVQAEPPSWDEDDEAGLESVSEPDMDELADEMAGTDLDNGDVDVSGTTILPMDIPGKKSNGNDEEWEEELRSTPGQSGGGYATWKGPAATRPGPAPLRGEQGGMDTESWVRPLKEGEAPNGQSVL</sequence>
<dbReference type="GO" id="GO:0035973">
    <property type="term" value="P:aggrephagy"/>
    <property type="evidence" value="ECO:0007669"/>
    <property type="project" value="TreeGrafter"/>
</dbReference>
<dbReference type="InterPro" id="IPR046792">
    <property type="entry name" value="Peptidase_C54_cat"/>
</dbReference>
<keyword evidence="4" id="KW-0813">Transport</keyword>
<dbReference type="SUPFAM" id="SSF54001">
    <property type="entry name" value="Cysteine proteinases"/>
    <property type="match status" value="2"/>
</dbReference>
<evidence type="ECO:0000256" key="11">
    <source>
        <dbReference type="ARBA" id="ARBA00029362"/>
    </source>
</evidence>
<feature type="compositionally biased region" description="Basic residues" evidence="13">
    <location>
        <begin position="63"/>
        <end position="73"/>
    </location>
</feature>
<evidence type="ECO:0000256" key="10">
    <source>
        <dbReference type="ARBA" id="ARBA00023006"/>
    </source>
</evidence>
<dbReference type="Proteomes" id="UP001182556">
    <property type="component" value="Unassembled WGS sequence"/>
</dbReference>
<dbReference type="GO" id="GO:0000407">
    <property type="term" value="C:phagophore assembly site"/>
    <property type="evidence" value="ECO:0007669"/>
    <property type="project" value="UniProtKB-SubCell"/>
</dbReference>
<feature type="compositionally biased region" description="Basic and acidic residues" evidence="13">
    <location>
        <begin position="110"/>
        <end position="119"/>
    </location>
</feature>
<evidence type="ECO:0000256" key="2">
    <source>
        <dbReference type="ARBA" id="ARBA00004496"/>
    </source>
</evidence>
<feature type="compositionally biased region" description="Low complexity" evidence="13">
    <location>
        <begin position="884"/>
        <end position="900"/>
    </location>
</feature>
<comment type="caution">
    <text evidence="15">The sequence shown here is derived from an EMBL/GenBank/DDBJ whole genome shotgun (WGS) entry which is preliminary data.</text>
</comment>
<keyword evidence="5" id="KW-0963">Cytoplasm</keyword>
<evidence type="ECO:0000256" key="5">
    <source>
        <dbReference type="ARBA" id="ARBA00022490"/>
    </source>
</evidence>
<feature type="compositionally biased region" description="Polar residues" evidence="13">
    <location>
        <begin position="404"/>
        <end position="424"/>
    </location>
</feature>
<protein>
    <recommendedName>
        <fullName evidence="12">Autophagy-related protein 4</fullName>
    </recommendedName>
</protein>
<feature type="compositionally biased region" description="Basic and acidic residues" evidence="13">
    <location>
        <begin position="392"/>
        <end position="401"/>
    </location>
</feature>
<proteinExistence type="inferred from homology"/>
<feature type="domain" description="Peptidase C54 catalytic" evidence="14">
    <location>
        <begin position="496"/>
        <end position="979"/>
    </location>
</feature>
<dbReference type="AlphaFoldDB" id="A0AAD9L7R3"/>
<gene>
    <name evidence="15" type="ORF">DB88DRAFT_538080</name>
</gene>
<evidence type="ECO:0000313" key="16">
    <source>
        <dbReference type="Proteomes" id="UP001182556"/>
    </source>
</evidence>
<dbReference type="GO" id="GO:0000045">
    <property type="term" value="P:autophagosome assembly"/>
    <property type="evidence" value="ECO:0007669"/>
    <property type="project" value="TreeGrafter"/>
</dbReference>
<evidence type="ECO:0000256" key="12">
    <source>
        <dbReference type="ARBA" id="ARBA00030240"/>
    </source>
</evidence>
<feature type="region of interest" description="Disordered" evidence="13">
    <location>
        <begin position="1"/>
        <end position="336"/>
    </location>
</feature>